<evidence type="ECO:0000313" key="1">
    <source>
        <dbReference type="EMBL" id="QBZ82747.1"/>
    </source>
</evidence>
<sequence>MGTLSVQAFHSELIVQLNLFFFDFAKWII</sequence>
<protein>
    <submittedName>
        <fullName evidence="1">Uncharacterized protein</fullName>
    </submittedName>
</protein>
<gene>
    <name evidence="1" type="ORF">GHNINEIG_00783</name>
</gene>
<proteinExistence type="predicted"/>
<organism evidence="1 2">
    <name type="scientific">Hydrogenovibrio crunogenus</name>
    <dbReference type="NCBI Taxonomy" id="39765"/>
    <lineage>
        <taxon>Bacteria</taxon>
        <taxon>Pseudomonadati</taxon>
        <taxon>Pseudomonadota</taxon>
        <taxon>Gammaproteobacteria</taxon>
        <taxon>Thiotrichales</taxon>
        <taxon>Piscirickettsiaceae</taxon>
        <taxon>Hydrogenovibrio</taxon>
    </lineage>
</organism>
<name>A0A4P7NYC0_9GAMM</name>
<dbReference type="EMBL" id="CP032096">
    <property type="protein sequence ID" value="QBZ82747.1"/>
    <property type="molecule type" value="Genomic_DNA"/>
</dbReference>
<reference evidence="1 2" key="1">
    <citation type="submission" date="2018-08" db="EMBL/GenBank/DDBJ databases">
        <title>Horizontal acquisition of hydrogen conversion ability and other habitat adaptations in Hydrogenovibrio crunogenus strains.</title>
        <authorList>
            <person name="Gonnella G."/>
            <person name="Adam N."/>
            <person name="Perner M."/>
        </authorList>
    </citation>
    <scope>NUCLEOTIDE SEQUENCE [LARGE SCALE GENOMIC DNA]</scope>
    <source>
        <strain evidence="1 2">SP-41</strain>
    </source>
</reference>
<accession>A0A4P7NYC0</accession>
<evidence type="ECO:0000313" key="2">
    <source>
        <dbReference type="Proteomes" id="UP000296201"/>
    </source>
</evidence>
<dbReference type="Proteomes" id="UP000296201">
    <property type="component" value="Chromosome"/>
</dbReference>
<dbReference type="AlphaFoldDB" id="A0A4P7NYC0"/>
<keyword evidence="2" id="KW-1185">Reference proteome</keyword>